<dbReference type="InterPro" id="IPR032675">
    <property type="entry name" value="LRR_dom_sf"/>
</dbReference>
<organism evidence="3">
    <name type="scientific">Hexamita inflata</name>
    <dbReference type="NCBI Taxonomy" id="28002"/>
    <lineage>
        <taxon>Eukaryota</taxon>
        <taxon>Metamonada</taxon>
        <taxon>Diplomonadida</taxon>
        <taxon>Hexamitidae</taxon>
        <taxon>Hexamitinae</taxon>
        <taxon>Hexamita</taxon>
    </lineage>
</organism>
<dbReference type="GO" id="GO:0005737">
    <property type="term" value="C:cytoplasm"/>
    <property type="evidence" value="ECO:0007669"/>
    <property type="project" value="TreeGrafter"/>
</dbReference>
<evidence type="ECO:0000256" key="1">
    <source>
        <dbReference type="ARBA" id="ARBA00022614"/>
    </source>
</evidence>
<dbReference type="AlphaFoldDB" id="A0AA86NWP2"/>
<dbReference type="Pfam" id="PF12799">
    <property type="entry name" value="LRR_4"/>
    <property type="match status" value="1"/>
</dbReference>
<evidence type="ECO:0000313" key="4">
    <source>
        <dbReference type="EMBL" id="CAL5972220.1"/>
    </source>
</evidence>
<dbReference type="PANTHER" id="PTHR15454">
    <property type="entry name" value="NISCHARIN RELATED"/>
    <property type="match status" value="1"/>
</dbReference>
<keyword evidence="1" id="KW-0433">Leucine-rich repeat</keyword>
<dbReference type="InterPro" id="IPR001611">
    <property type="entry name" value="Leu-rich_rpt"/>
</dbReference>
<evidence type="ECO:0000313" key="5">
    <source>
        <dbReference type="Proteomes" id="UP001642409"/>
    </source>
</evidence>
<dbReference type="PROSITE" id="PS51450">
    <property type="entry name" value="LRR"/>
    <property type="match status" value="5"/>
</dbReference>
<name>A0AA86NWP2_9EUKA</name>
<evidence type="ECO:0000313" key="3">
    <source>
        <dbReference type="EMBL" id="CAI9927239.1"/>
    </source>
</evidence>
<keyword evidence="5" id="KW-1185">Reference proteome</keyword>
<reference evidence="3" key="1">
    <citation type="submission" date="2023-06" db="EMBL/GenBank/DDBJ databases">
        <authorList>
            <person name="Kurt Z."/>
        </authorList>
    </citation>
    <scope>NUCLEOTIDE SEQUENCE</scope>
</reference>
<sequence>MNIFTLSDVEYDKEMILRYGNKVIDNTLLLYDCELNTFNFVEQLDVWLVVIWHSNVSFQRSPANIVTLQATDCEITQISGIRNMVQLYQLDLSNNLIVDISELQYLVNVEILDLNYNQIVSIDSLQSLCLLKTLNLNYNQIVDCSSVRTLQNLESLSITNNYLVEIHDLRYLALNALSLHNNKIIDISPLINMVTLNHLQLQFNCVQNISVVQNHPNRIKYKCTEQTTPNPEQILLSYKLNNIKNQINRFGSVQIQWKKIQCKCKNIIEQIKYNLNKIQIQNEKFLNLAINILQQTYLCDQ</sequence>
<dbReference type="EMBL" id="CATOUU010000380">
    <property type="protein sequence ID" value="CAI9927239.1"/>
    <property type="molecule type" value="Genomic_DNA"/>
</dbReference>
<comment type="caution">
    <text evidence="3">The sequence shown here is derived from an EMBL/GenBank/DDBJ whole genome shotgun (WGS) entry which is preliminary data.</text>
</comment>
<keyword evidence="2" id="KW-0677">Repeat</keyword>
<dbReference type="InterPro" id="IPR025875">
    <property type="entry name" value="Leu-rich_rpt_4"/>
</dbReference>
<accession>A0AA86NWP2</accession>
<dbReference type="Proteomes" id="UP001642409">
    <property type="component" value="Unassembled WGS sequence"/>
</dbReference>
<gene>
    <name evidence="3" type="ORF">HINF_LOCUS14884</name>
    <name evidence="4" type="ORF">HINF_LOCUS1796</name>
</gene>
<dbReference type="EMBL" id="CAXDID020000003">
    <property type="protein sequence ID" value="CAL5972220.1"/>
    <property type="molecule type" value="Genomic_DNA"/>
</dbReference>
<evidence type="ECO:0000256" key="2">
    <source>
        <dbReference type="ARBA" id="ARBA00022737"/>
    </source>
</evidence>
<dbReference type="Gene3D" id="3.80.10.10">
    <property type="entry name" value="Ribonuclease Inhibitor"/>
    <property type="match status" value="1"/>
</dbReference>
<dbReference type="PANTHER" id="PTHR15454:SF56">
    <property type="entry name" value="PROTEIN PHOSPHATASE 1 REGULATORY SUBUNIT 7-RELATED"/>
    <property type="match status" value="1"/>
</dbReference>
<protein>
    <submittedName>
        <fullName evidence="3">Leucine Rich Repeat Protein</fullName>
    </submittedName>
</protein>
<proteinExistence type="predicted"/>
<dbReference type="SUPFAM" id="SSF52058">
    <property type="entry name" value="L domain-like"/>
    <property type="match status" value="1"/>
</dbReference>
<reference evidence="4 5" key="2">
    <citation type="submission" date="2024-07" db="EMBL/GenBank/DDBJ databases">
        <authorList>
            <person name="Akdeniz Z."/>
        </authorList>
    </citation>
    <scope>NUCLEOTIDE SEQUENCE [LARGE SCALE GENOMIC DNA]</scope>
</reference>